<evidence type="ECO:0000313" key="4">
    <source>
        <dbReference type="Proteomes" id="UP000219338"/>
    </source>
</evidence>
<dbReference type="AlphaFoldDB" id="A0A284RIX1"/>
<dbReference type="Proteomes" id="UP000219338">
    <property type="component" value="Unassembled WGS sequence"/>
</dbReference>
<evidence type="ECO:0000256" key="1">
    <source>
        <dbReference type="SAM" id="Phobius"/>
    </source>
</evidence>
<sequence>MSETASTTAPDDTMGALLICTVYGFFHPKLVYHLISWPVFQDFSMVSSPMIMKYCESLHQARPSSFQGITVLCSWEYFVDRTKDRAINKVIVSVVCFIDTVHQIFITHALYMYLVKGFSDPAIMMRLLWSFLSQILLAALQGLLFQGWLFYLAGMVSQKNKILSAIIVRVLQRVLLQLLIDSAQAALVVGNFVVTLYYFGRSVHFKSLAELLRLKDIAELLVIGYSANILITASLLFTHFRKTTPGEQTDRIVDKFTLWVLNSGLLTSLVGVFCFITEVAWPQSLLSAAMYTILCRVYAVSVLTVLSSRTQLGPSSSNPPRLSNEIVSTGSRAPRFQLTKPGELAIHVECDTQMQYDNDIESPARPFPICFAWFTYKYL</sequence>
<accession>A0A284RIX1</accession>
<dbReference type="OMA" id="ITHALYM"/>
<organism evidence="3 4">
    <name type="scientific">Armillaria ostoyae</name>
    <name type="common">Armillaria root rot fungus</name>
    <dbReference type="NCBI Taxonomy" id="47428"/>
    <lineage>
        <taxon>Eukaryota</taxon>
        <taxon>Fungi</taxon>
        <taxon>Dikarya</taxon>
        <taxon>Basidiomycota</taxon>
        <taxon>Agaricomycotina</taxon>
        <taxon>Agaricomycetes</taxon>
        <taxon>Agaricomycetidae</taxon>
        <taxon>Agaricales</taxon>
        <taxon>Marasmiineae</taxon>
        <taxon>Physalacriaceae</taxon>
        <taxon>Armillaria</taxon>
    </lineage>
</organism>
<name>A0A284RIX1_ARMOS</name>
<dbReference type="PANTHER" id="PTHR40465:SF1">
    <property type="entry name" value="DUF6534 DOMAIN-CONTAINING PROTEIN"/>
    <property type="match status" value="1"/>
</dbReference>
<gene>
    <name evidence="3" type="ORF">ARMOST_12073</name>
</gene>
<dbReference type="PANTHER" id="PTHR40465">
    <property type="entry name" value="CHROMOSOME 1, WHOLE GENOME SHOTGUN SEQUENCE"/>
    <property type="match status" value="1"/>
</dbReference>
<evidence type="ECO:0000259" key="2">
    <source>
        <dbReference type="Pfam" id="PF20152"/>
    </source>
</evidence>
<reference evidence="4" key="1">
    <citation type="journal article" date="2017" name="Nat. Ecol. Evol.">
        <title>Genome expansion and lineage-specific genetic innovations in the forest pathogenic fungi Armillaria.</title>
        <authorList>
            <person name="Sipos G."/>
            <person name="Prasanna A.N."/>
            <person name="Walter M.C."/>
            <person name="O'Connor E."/>
            <person name="Balint B."/>
            <person name="Krizsan K."/>
            <person name="Kiss B."/>
            <person name="Hess J."/>
            <person name="Varga T."/>
            <person name="Slot J."/>
            <person name="Riley R."/>
            <person name="Boka B."/>
            <person name="Rigling D."/>
            <person name="Barry K."/>
            <person name="Lee J."/>
            <person name="Mihaltcheva S."/>
            <person name="LaButti K."/>
            <person name="Lipzen A."/>
            <person name="Waldron R."/>
            <person name="Moloney N.M."/>
            <person name="Sperisen C."/>
            <person name="Kredics L."/>
            <person name="Vagvoelgyi C."/>
            <person name="Patrignani A."/>
            <person name="Fitzpatrick D."/>
            <person name="Nagy I."/>
            <person name="Doyle S."/>
            <person name="Anderson J.B."/>
            <person name="Grigoriev I.V."/>
            <person name="Gueldener U."/>
            <person name="Muensterkoetter M."/>
            <person name="Nagy L.G."/>
        </authorList>
    </citation>
    <scope>NUCLEOTIDE SEQUENCE [LARGE SCALE GENOMIC DNA]</scope>
    <source>
        <strain evidence="4">C18/9</strain>
    </source>
</reference>
<keyword evidence="4" id="KW-1185">Reference proteome</keyword>
<feature type="domain" description="DUF6534" evidence="2">
    <location>
        <begin position="227"/>
        <end position="310"/>
    </location>
</feature>
<dbReference type="InterPro" id="IPR045339">
    <property type="entry name" value="DUF6534"/>
</dbReference>
<feature type="transmembrane region" description="Helical" evidence="1">
    <location>
        <begin position="174"/>
        <end position="200"/>
    </location>
</feature>
<proteinExistence type="predicted"/>
<dbReference type="EMBL" id="FUEG01000009">
    <property type="protein sequence ID" value="SJL08704.1"/>
    <property type="molecule type" value="Genomic_DNA"/>
</dbReference>
<feature type="transmembrane region" description="Helical" evidence="1">
    <location>
        <begin position="288"/>
        <end position="306"/>
    </location>
</feature>
<dbReference type="Pfam" id="PF20152">
    <property type="entry name" value="DUF6534"/>
    <property type="match status" value="1"/>
</dbReference>
<protein>
    <recommendedName>
        <fullName evidence="2">DUF6534 domain-containing protein</fullName>
    </recommendedName>
</protein>
<keyword evidence="1" id="KW-0472">Membrane</keyword>
<keyword evidence="1" id="KW-1133">Transmembrane helix</keyword>
<feature type="transmembrane region" description="Helical" evidence="1">
    <location>
        <begin position="90"/>
        <end position="111"/>
    </location>
</feature>
<evidence type="ECO:0000313" key="3">
    <source>
        <dbReference type="EMBL" id="SJL08704.1"/>
    </source>
</evidence>
<feature type="transmembrane region" description="Helical" evidence="1">
    <location>
        <begin position="131"/>
        <end position="153"/>
    </location>
</feature>
<dbReference type="STRING" id="47428.A0A284RIX1"/>
<feature type="transmembrane region" description="Helical" evidence="1">
    <location>
        <begin position="220"/>
        <end position="238"/>
    </location>
</feature>
<dbReference type="OrthoDB" id="2844919at2759"/>
<keyword evidence="1" id="KW-0812">Transmembrane</keyword>
<feature type="transmembrane region" description="Helical" evidence="1">
    <location>
        <begin position="259"/>
        <end position="282"/>
    </location>
</feature>